<sequence>MRTPHTALAAAITMSLLASTAHAGVIPFGIQTNVSTDTVASWGWTECYRSNATSAHLIRPVLDACTGGDYMAMGLWDASLGAYGVIGMGETSAVSRITYVDHTGDDTGTVQNWSNGLNWYRTSGSGGWGFTTAAETALSIGVERNLMDGFGNASTAGTPETTLARGLFFSTGSLGVLGGSIQYNPTGNNRTGVATGDQRVFWTYSSNPQAVPEPSALALIGLVLGGVCLSRRKASSQG</sequence>
<dbReference type="AlphaFoldDB" id="A0A4Q9H0G5"/>
<accession>A0A4Q9H0G5</accession>
<comment type="caution">
    <text evidence="3">The sequence shown here is derived from an EMBL/GenBank/DDBJ whole genome shotgun (WGS) entry which is preliminary data.</text>
</comment>
<dbReference type="Pfam" id="PF07589">
    <property type="entry name" value="PEP-CTERM"/>
    <property type="match status" value="1"/>
</dbReference>
<feature type="chain" id="PRO_5020226494" evidence="1">
    <location>
        <begin position="24"/>
        <end position="238"/>
    </location>
</feature>
<organism evidence="3 4">
    <name type="scientific">Aquabacterium lacunae</name>
    <dbReference type="NCBI Taxonomy" id="2528630"/>
    <lineage>
        <taxon>Bacteria</taxon>
        <taxon>Pseudomonadati</taxon>
        <taxon>Pseudomonadota</taxon>
        <taxon>Betaproteobacteria</taxon>
        <taxon>Burkholderiales</taxon>
        <taxon>Aquabacterium</taxon>
    </lineage>
</organism>
<gene>
    <name evidence="3" type="ORF">EYS42_14965</name>
</gene>
<dbReference type="InterPro" id="IPR013424">
    <property type="entry name" value="Ice-binding_C"/>
</dbReference>
<feature type="signal peptide" evidence="1">
    <location>
        <begin position="1"/>
        <end position="23"/>
    </location>
</feature>
<evidence type="ECO:0000313" key="3">
    <source>
        <dbReference type="EMBL" id="TBO28305.1"/>
    </source>
</evidence>
<dbReference type="Proteomes" id="UP000292120">
    <property type="component" value="Unassembled WGS sequence"/>
</dbReference>
<evidence type="ECO:0000259" key="2">
    <source>
        <dbReference type="Pfam" id="PF07589"/>
    </source>
</evidence>
<dbReference type="NCBIfam" id="TIGR02595">
    <property type="entry name" value="PEP_CTERM"/>
    <property type="match status" value="1"/>
</dbReference>
<proteinExistence type="predicted"/>
<dbReference type="EMBL" id="SIXI01000007">
    <property type="protein sequence ID" value="TBO28305.1"/>
    <property type="molecule type" value="Genomic_DNA"/>
</dbReference>
<reference evidence="3 4" key="1">
    <citation type="submission" date="2019-02" db="EMBL/GenBank/DDBJ databases">
        <title>Aquabacterium sp. strain KMB7.</title>
        <authorList>
            <person name="Chen W.-M."/>
        </authorList>
    </citation>
    <scope>NUCLEOTIDE SEQUENCE [LARGE SCALE GENOMIC DNA]</scope>
    <source>
        <strain evidence="3 4">KMB7</strain>
    </source>
</reference>
<name>A0A4Q9H0G5_9BURK</name>
<protein>
    <submittedName>
        <fullName evidence="3">PEP-CTERM sorting domain-containing protein</fullName>
    </submittedName>
</protein>
<feature type="domain" description="Ice-binding protein C-terminal" evidence="2">
    <location>
        <begin position="210"/>
        <end position="232"/>
    </location>
</feature>
<keyword evidence="4" id="KW-1185">Reference proteome</keyword>
<evidence type="ECO:0000313" key="4">
    <source>
        <dbReference type="Proteomes" id="UP000292120"/>
    </source>
</evidence>
<evidence type="ECO:0000256" key="1">
    <source>
        <dbReference type="SAM" id="SignalP"/>
    </source>
</evidence>
<dbReference type="RefSeq" id="WP_130969002.1">
    <property type="nucleotide sequence ID" value="NZ_SIXI01000007.1"/>
</dbReference>
<keyword evidence="1" id="KW-0732">Signal</keyword>